<dbReference type="EMBL" id="AWWV01010569">
    <property type="protein sequence ID" value="OMO78392.1"/>
    <property type="molecule type" value="Genomic_DNA"/>
</dbReference>
<feature type="compositionally biased region" description="Basic and acidic residues" evidence="5">
    <location>
        <begin position="152"/>
        <end position="166"/>
    </location>
</feature>
<dbReference type="Pfam" id="PF13923">
    <property type="entry name" value="zf-C3HC4_2"/>
    <property type="match status" value="1"/>
</dbReference>
<dbReference type="Gene3D" id="3.30.40.10">
    <property type="entry name" value="Zinc/RING finger domain, C3HC4 (zinc finger)"/>
    <property type="match status" value="1"/>
</dbReference>
<feature type="domain" description="RING-type" evidence="6">
    <location>
        <begin position="19"/>
        <end position="60"/>
    </location>
</feature>
<evidence type="ECO:0000256" key="1">
    <source>
        <dbReference type="ARBA" id="ARBA00022723"/>
    </source>
</evidence>
<feature type="compositionally biased region" description="Polar residues" evidence="5">
    <location>
        <begin position="112"/>
        <end position="130"/>
    </location>
</feature>
<dbReference type="GO" id="GO:0008270">
    <property type="term" value="F:zinc ion binding"/>
    <property type="evidence" value="ECO:0007669"/>
    <property type="project" value="UniProtKB-KW"/>
</dbReference>
<proteinExistence type="predicted"/>
<dbReference type="SUPFAM" id="SSF57850">
    <property type="entry name" value="RING/U-box"/>
    <property type="match status" value="1"/>
</dbReference>
<dbReference type="OrthoDB" id="1305878at2759"/>
<feature type="region of interest" description="Disordered" evidence="5">
    <location>
        <begin position="225"/>
        <end position="280"/>
    </location>
</feature>
<name>A0A1R3I710_COCAP</name>
<dbReference type="GO" id="GO:0004842">
    <property type="term" value="F:ubiquitin-protein transferase activity"/>
    <property type="evidence" value="ECO:0007669"/>
    <property type="project" value="InterPro"/>
</dbReference>
<dbReference type="PANTHER" id="PTHR46293">
    <property type="entry name" value="E3 UBIQUITIN PROTEIN LIGASE DRIP1"/>
    <property type="match status" value="1"/>
</dbReference>
<evidence type="ECO:0000256" key="3">
    <source>
        <dbReference type="ARBA" id="ARBA00022833"/>
    </source>
</evidence>
<dbReference type="Gramene" id="OMO78392">
    <property type="protein sequence ID" value="OMO78392"/>
    <property type="gene ID" value="CCACVL1_14414"/>
</dbReference>
<dbReference type="PROSITE" id="PS00518">
    <property type="entry name" value="ZF_RING_1"/>
    <property type="match status" value="1"/>
</dbReference>
<reference evidence="7 8" key="1">
    <citation type="submission" date="2013-09" db="EMBL/GenBank/DDBJ databases">
        <title>Corchorus capsularis genome sequencing.</title>
        <authorList>
            <person name="Alam M."/>
            <person name="Haque M.S."/>
            <person name="Islam M.S."/>
            <person name="Emdad E.M."/>
            <person name="Islam M.M."/>
            <person name="Ahmed B."/>
            <person name="Halim A."/>
            <person name="Hossen Q.M.M."/>
            <person name="Hossain M.Z."/>
            <person name="Ahmed R."/>
            <person name="Khan M.M."/>
            <person name="Islam R."/>
            <person name="Rashid M.M."/>
            <person name="Khan S.A."/>
            <person name="Rahman M.S."/>
            <person name="Alam M."/>
        </authorList>
    </citation>
    <scope>NUCLEOTIDE SEQUENCE [LARGE SCALE GENOMIC DNA]</scope>
    <source>
        <strain evidence="8">cv. CVL-1</strain>
        <tissue evidence="7">Whole seedling</tissue>
    </source>
</reference>
<feature type="compositionally biased region" description="Basic and acidic residues" evidence="5">
    <location>
        <begin position="254"/>
        <end position="268"/>
    </location>
</feature>
<keyword evidence="8" id="KW-1185">Reference proteome</keyword>
<protein>
    <submittedName>
        <fullName evidence="7">Zinc finger, RING-type</fullName>
    </submittedName>
</protein>
<evidence type="ECO:0000256" key="2">
    <source>
        <dbReference type="ARBA" id="ARBA00022771"/>
    </source>
</evidence>
<organism evidence="7 8">
    <name type="scientific">Corchorus capsularis</name>
    <name type="common">Jute</name>
    <dbReference type="NCBI Taxonomy" id="210143"/>
    <lineage>
        <taxon>Eukaryota</taxon>
        <taxon>Viridiplantae</taxon>
        <taxon>Streptophyta</taxon>
        <taxon>Embryophyta</taxon>
        <taxon>Tracheophyta</taxon>
        <taxon>Spermatophyta</taxon>
        <taxon>Magnoliopsida</taxon>
        <taxon>eudicotyledons</taxon>
        <taxon>Gunneridae</taxon>
        <taxon>Pentapetalae</taxon>
        <taxon>rosids</taxon>
        <taxon>malvids</taxon>
        <taxon>Malvales</taxon>
        <taxon>Malvaceae</taxon>
        <taxon>Grewioideae</taxon>
        <taxon>Apeibeae</taxon>
        <taxon>Corchorus</taxon>
    </lineage>
</organism>
<keyword evidence="3" id="KW-0862">Zinc</keyword>
<evidence type="ECO:0000313" key="8">
    <source>
        <dbReference type="Proteomes" id="UP000188268"/>
    </source>
</evidence>
<feature type="compositionally biased region" description="Polar residues" evidence="5">
    <location>
        <begin position="225"/>
        <end position="234"/>
    </location>
</feature>
<dbReference type="PROSITE" id="PS50089">
    <property type="entry name" value="ZF_RING_2"/>
    <property type="match status" value="1"/>
</dbReference>
<feature type="compositionally biased region" description="Polar residues" evidence="5">
    <location>
        <begin position="167"/>
        <end position="193"/>
    </location>
</feature>
<dbReference type="InterPro" id="IPR044807">
    <property type="entry name" value="DRIP1-like"/>
</dbReference>
<feature type="region of interest" description="Disordered" evidence="5">
    <location>
        <begin position="103"/>
        <end position="205"/>
    </location>
</feature>
<accession>A0A1R3I710</accession>
<comment type="caution">
    <text evidence="7">The sequence shown here is derived from an EMBL/GenBank/DDBJ whole genome shotgun (WGS) entry which is preliminary data.</text>
</comment>
<dbReference type="PANTHER" id="PTHR46293:SF16">
    <property type="entry name" value="E3 UBIQUITIN PROTEIN LIGASE DRIP1"/>
    <property type="match status" value="1"/>
</dbReference>
<evidence type="ECO:0000313" key="7">
    <source>
        <dbReference type="EMBL" id="OMO78392.1"/>
    </source>
</evidence>
<evidence type="ECO:0000256" key="4">
    <source>
        <dbReference type="PROSITE-ProRule" id="PRU00175"/>
    </source>
</evidence>
<dbReference type="OMA" id="CNLVEVW"/>
<dbReference type="CDD" id="cd16525">
    <property type="entry name" value="RING-HC_PCGF"/>
    <property type="match status" value="1"/>
</dbReference>
<evidence type="ECO:0000259" key="6">
    <source>
        <dbReference type="PROSITE" id="PS50089"/>
    </source>
</evidence>
<keyword evidence="1" id="KW-0479">Metal-binding</keyword>
<dbReference type="InterPro" id="IPR017907">
    <property type="entry name" value="Znf_RING_CS"/>
</dbReference>
<dbReference type="AlphaFoldDB" id="A0A1R3I710"/>
<gene>
    <name evidence="7" type="ORF">CCACVL1_14414</name>
</gene>
<evidence type="ECO:0000256" key="5">
    <source>
        <dbReference type="SAM" id="MobiDB-lite"/>
    </source>
</evidence>
<dbReference type="SMART" id="SM00184">
    <property type="entry name" value="RING"/>
    <property type="match status" value="1"/>
</dbReference>
<dbReference type="InterPro" id="IPR013083">
    <property type="entry name" value="Znf_RING/FYVE/PHD"/>
</dbReference>
<dbReference type="STRING" id="210143.A0A1R3I710"/>
<keyword evidence="2 4" id="KW-0863">Zinc-finger</keyword>
<dbReference type="Proteomes" id="UP000188268">
    <property type="component" value="Unassembled WGS sequence"/>
</dbReference>
<dbReference type="InterPro" id="IPR001841">
    <property type="entry name" value="Znf_RING"/>
</dbReference>
<sequence>MANQVVKVRREAIAACMTCPLCNKLLRDATTISECLHTFCRKCIYDKIQEEELECCPICNIDLGCVPLEKLRPDHNLQDVRTKIFPLRRRKVKAPEVVPPVTVPTRRKERSLSSLVVNAPKVSTQTTMTGRRTKPVPRKSGALRGSSFSTEKPVKREEDSAEDHQESASSPETLNKFTQNKRQCTSAEPGQHTNKGENGGESWDGKLDLWKPLNCLVEVANRTKSFKSNSQGSDSKLESNRVPNSEAPTFKTKHREDKCKTKVEDEKNNAGATTSETVTPKKLRRIRRKRAGFGDSGISPQAVLDAADAKQERRIGPVWFSLVASEDQEGDAPLPQISANYLRIKDGSIPVSFIQKYLMKKLDLTDEAEVVIKCMGQPVVPTLQLYNLVDLWLQTASTSQRVAASVGSSAKDFVMVLAYARKGPDQ</sequence>